<evidence type="ECO:0000313" key="3">
    <source>
        <dbReference type="Proteomes" id="UP000005408"/>
    </source>
</evidence>
<sequence length="353" mass="38520">MRTVSLNVQNEREPIFVLESNEADPIPDKYDIVVQVKACALSRPNTKVLSDVYKKCPRSRYIVGYEVAGIVTQTGSGVSNVAIGDSVVGIVSLSSHYSGCGEYCLLSEYDVVKKPDRLSYEAAVAGIGDCLKAYTALYYQAHVCGGDTVLIIDGASSFGNVAIQLASQWGAKVISTASSNEERGILENLDAPIAQIIDLDQRSNILVSSVLEETGGVGVDVVIDNGVRQFNDEEDQKIVGENLRYPKPHKHDVISCLGASGKWITQQPSLQLDPPDCQRLFLRGGSVHFLFENIWTLAYSQHGRFQHVLQDAMEKLERGIVKCKISKTVSLETAVDALKSLEDNRTGKVVVKI</sequence>
<organism evidence="2 3">
    <name type="scientific">Magallana gigas</name>
    <name type="common">Pacific oyster</name>
    <name type="synonym">Crassostrea gigas</name>
    <dbReference type="NCBI Taxonomy" id="29159"/>
    <lineage>
        <taxon>Eukaryota</taxon>
        <taxon>Metazoa</taxon>
        <taxon>Spiralia</taxon>
        <taxon>Lophotrochozoa</taxon>
        <taxon>Mollusca</taxon>
        <taxon>Bivalvia</taxon>
        <taxon>Autobranchia</taxon>
        <taxon>Pteriomorphia</taxon>
        <taxon>Ostreida</taxon>
        <taxon>Ostreoidea</taxon>
        <taxon>Ostreidae</taxon>
        <taxon>Magallana</taxon>
    </lineage>
</organism>
<dbReference type="Pfam" id="PF13602">
    <property type="entry name" value="ADH_zinc_N_2"/>
    <property type="match status" value="1"/>
</dbReference>
<dbReference type="InterPro" id="IPR020843">
    <property type="entry name" value="ER"/>
</dbReference>
<feature type="domain" description="Enoyl reductase (ER)" evidence="1">
    <location>
        <begin position="10"/>
        <end position="351"/>
    </location>
</feature>
<dbReference type="OrthoDB" id="3509362at2759"/>
<dbReference type="OMA" id="AHHWGAK"/>
<dbReference type="InterPro" id="IPR036291">
    <property type="entry name" value="NAD(P)-bd_dom_sf"/>
</dbReference>
<dbReference type="GO" id="GO:0016491">
    <property type="term" value="F:oxidoreductase activity"/>
    <property type="evidence" value="ECO:0007669"/>
    <property type="project" value="InterPro"/>
</dbReference>
<dbReference type="EnsemblMetazoa" id="G17201.2">
    <property type="protein sequence ID" value="G17201.2:cds"/>
    <property type="gene ID" value="G17201"/>
</dbReference>
<dbReference type="CDD" id="cd05195">
    <property type="entry name" value="enoyl_red"/>
    <property type="match status" value="1"/>
</dbReference>
<dbReference type="PANTHER" id="PTHR44461">
    <property type="entry name" value="QUINONE OXIDOREDUCTASE-LIKE PROTEIN 1"/>
    <property type="match status" value="1"/>
</dbReference>
<keyword evidence="3" id="KW-1185">Reference proteome</keyword>
<dbReference type="Gene3D" id="3.90.180.10">
    <property type="entry name" value="Medium-chain alcohol dehydrogenases, catalytic domain"/>
    <property type="match status" value="1"/>
</dbReference>
<evidence type="ECO:0000259" key="1">
    <source>
        <dbReference type="SMART" id="SM00829"/>
    </source>
</evidence>
<reference evidence="2" key="1">
    <citation type="submission" date="2022-08" db="UniProtKB">
        <authorList>
            <consortium name="EnsemblMetazoa"/>
        </authorList>
    </citation>
    <scope>IDENTIFICATION</scope>
    <source>
        <strain evidence="2">05x7-T-G4-1.051#20</strain>
    </source>
</reference>
<dbReference type="AlphaFoldDB" id="A0A8W8J4F8"/>
<dbReference type="InterPro" id="IPR011032">
    <property type="entry name" value="GroES-like_sf"/>
</dbReference>
<protein>
    <recommendedName>
        <fullName evidence="1">Enoyl reductase (ER) domain-containing protein</fullName>
    </recommendedName>
</protein>
<dbReference type="Pfam" id="PF08240">
    <property type="entry name" value="ADH_N"/>
    <property type="match status" value="1"/>
</dbReference>
<dbReference type="InterPro" id="IPR042633">
    <property type="entry name" value="CRYZL1"/>
</dbReference>
<dbReference type="SUPFAM" id="SSF50129">
    <property type="entry name" value="GroES-like"/>
    <property type="match status" value="1"/>
</dbReference>
<proteinExistence type="predicted"/>
<dbReference type="InterPro" id="IPR013154">
    <property type="entry name" value="ADH-like_N"/>
</dbReference>
<dbReference type="SMART" id="SM00829">
    <property type="entry name" value="PKS_ER"/>
    <property type="match status" value="1"/>
</dbReference>
<dbReference type="EnsemblMetazoa" id="G17201.3">
    <property type="protein sequence ID" value="G17201.3:cds"/>
    <property type="gene ID" value="G17201"/>
</dbReference>
<dbReference type="PANTHER" id="PTHR44461:SF1">
    <property type="entry name" value="QUINONE OXIDOREDUCTASE-LIKE PROTEIN 1"/>
    <property type="match status" value="1"/>
</dbReference>
<evidence type="ECO:0000313" key="2">
    <source>
        <dbReference type="EnsemblMetazoa" id="G17201.3:cds"/>
    </source>
</evidence>
<dbReference type="Proteomes" id="UP000005408">
    <property type="component" value="Unassembled WGS sequence"/>
</dbReference>
<dbReference type="SUPFAM" id="SSF51735">
    <property type="entry name" value="NAD(P)-binding Rossmann-fold domains"/>
    <property type="match status" value="1"/>
</dbReference>
<name>A0A8W8J4F8_MAGGI</name>
<accession>A0A8W8J4F8</accession>
<dbReference type="Gene3D" id="3.40.50.720">
    <property type="entry name" value="NAD(P)-binding Rossmann-like Domain"/>
    <property type="match status" value="1"/>
</dbReference>